<feature type="region of interest" description="Disordered" evidence="6">
    <location>
        <begin position="470"/>
        <end position="521"/>
    </location>
</feature>
<reference evidence="7" key="1">
    <citation type="submission" date="2022-01" db="EMBL/GenBank/DDBJ databases">
        <authorList>
            <person name="King R."/>
        </authorList>
    </citation>
    <scope>NUCLEOTIDE SEQUENCE</scope>
</reference>
<evidence type="ECO:0000256" key="5">
    <source>
        <dbReference type="SAM" id="Coils"/>
    </source>
</evidence>
<feature type="region of interest" description="Disordered" evidence="6">
    <location>
        <begin position="416"/>
        <end position="453"/>
    </location>
</feature>
<feature type="compositionally biased region" description="Polar residues" evidence="6">
    <location>
        <begin position="475"/>
        <end position="496"/>
    </location>
</feature>
<keyword evidence="8" id="KW-1185">Reference proteome</keyword>
<organism evidence="7 8">
    <name type="scientific">Phaedon cochleariae</name>
    <name type="common">Mustard beetle</name>
    <dbReference type="NCBI Taxonomy" id="80249"/>
    <lineage>
        <taxon>Eukaryota</taxon>
        <taxon>Metazoa</taxon>
        <taxon>Ecdysozoa</taxon>
        <taxon>Arthropoda</taxon>
        <taxon>Hexapoda</taxon>
        <taxon>Insecta</taxon>
        <taxon>Pterygota</taxon>
        <taxon>Neoptera</taxon>
        <taxon>Endopterygota</taxon>
        <taxon>Coleoptera</taxon>
        <taxon>Polyphaga</taxon>
        <taxon>Cucujiformia</taxon>
        <taxon>Chrysomeloidea</taxon>
        <taxon>Chrysomelidae</taxon>
        <taxon>Chrysomelinae</taxon>
        <taxon>Chrysomelini</taxon>
        <taxon>Phaedon</taxon>
    </lineage>
</organism>
<feature type="region of interest" description="Disordered" evidence="6">
    <location>
        <begin position="1"/>
        <end position="30"/>
    </location>
</feature>
<evidence type="ECO:0000256" key="2">
    <source>
        <dbReference type="ARBA" id="ARBA00022614"/>
    </source>
</evidence>
<evidence type="ECO:0000256" key="1">
    <source>
        <dbReference type="ARBA" id="ARBA00003843"/>
    </source>
</evidence>
<keyword evidence="5" id="KW-0175">Coiled coil</keyword>
<dbReference type="SMART" id="SM00369">
    <property type="entry name" value="LRR_TYP"/>
    <property type="match status" value="5"/>
</dbReference>
<dbReference type="PANTHER" id="PTHR45973">
    <property type="entry name" value="PROTEIN PHOSPHATASE 1 REGULATORY SUBUNIT SDS22-RELATED"/>
    <property type="match status" value="1"/>
</dbReference>
<dbReference type="SUPFAM" id="SSF52075">
    <property type="entry name" value="Outer arm dynein light chain 1"/>
    <property type="match status" value="1"/>
</dbReference>
<dbReference type="InterPro" id="IPR003591">
    <property type="entry name" value="Leu-rich_rpt_typical-subtyp"/>
</dbReference>
<dbReference type="InterPro" id="IPR001611">
    <property type="entry name" value="Leu-rich_rpt"/>
</dbReference>
<keyword evidence="2" id="KW-0433">Leucine-rich repeat</keyword>
<feature type="coiled-coil region" evidence="5">
    <location>
        <begin position="828"/>
        <end position="855"/>
    </location>
</feature>
<evidence type="ECO:0000313" key="7">
    <source>
        <dbReference type="EMBL" id="CAG9820330.1"/>
    </source>
</evidence>
<keyword evidence="3" id="KW-0677">Repeat</keyword>
<dbReference type="Gene3D" id="3.80.10.10">
    <property type="entry name" value="Ribonuclease Inhibitor"/>
    <property type="match status" value="2"/>
</dbReference>
<feature type="compositionally biased region" description="Low complexity" evidence="6">
    <location>
        <begin position="546"/>
        <end position="564"/>
    </location>
</feature>
<name>A0A9N9SHE9_PHACE</name>
<dbReference type="Pfam" id="PF13855">
    <property type="entry name" value="LRR_8"/>
    <property type="match status" value="1"/>
</dbReference>
<dbReference type="PANTHER" id="PTHR45973:SF8">
    <property type="entry name" value="LEUCINE-RICH REPEAT-CONTAINING PROTEIN 49"/>
    <property type="match status" value="1"/>
</dbReference>
<feature type="region of interest" description="Disordered" evidence="6">
    <location>
        <begin position="592"/>
        <end position="618"/>
    </location>
</feature>
<dbReference type="SMART" id="SM00365">
    <property type="entry name" value="LRR_SD22"/>
    <property type="match status" value="7"/>
</dbReference>
<feature type="region of interest" description="Disordered" evidence="6">
    <location>
        <begin position="545"/>
        <end position="579"/>
    </location>
</feature>
<dbReference type="InterPro" id="IPR050576">
    <property type="entry name" value="Cilia_flagella_integrity"/>
</dbReference>
<dbReference type="PROSITE" id="PS51450">
    <property type="entry name" value="LRR"/>
    <property type="match status" value="6"/>
</dbReference>
<evidence type="ECO:0000256" key="4">
    <source>
        <dbReference type="ARBA" id="ARBA00024433"/>
    </source>
</evidence>
<reference evidence="7" key="2">
    <citation type="submission" date="2022-10" db="EMBL/GenBank/DDBJ databases">
        <authorList>
            <consortium name="ENA_rothamsted_submissions"/>
            <consortium name="culmorum"/>
            <person name="King R."/>
        </authorList>
    </citation>
    <scope>NUCLEOTIDE SEQUENCE</scope>
</reference>
<sequence length="885" mass="98048">MPISSSAATLEKKKQFKLHSHAKSIDQNDRQSGKNLLKIASALPAKDKRCLFIRSHSTLNASAITKVQHNVPAFSDSVTVRTHSDGSLHVSRLQEEKETQPDRISLDRRGLVSVPIIDGEHKLRLLSLQHNLVSNLESLGKQSFPTLVFLDLYDNQLEKIHCLGKLENLRVLLLGKNRIKQIEGLKTLPKLEVLDLHGNQISQVDGLNSSTELKVLNLAGNQLKVVNNQDFQGLHSLQELNLRRNKLKKLLGFAEVPNLVKLFVSNNDIHCIEDISSLAKSPNIKEITIDNNPLSLEGECVSFLVSYLPLLMKLNTMLITEQVRKSAMAWRRNKETTDSTFMNLASDVSLNCRREEVISNARVNWELLRTQTKYLTNTGGSTIEKTLKNLKPDTDFFLTGVLKSTGGKMPVKSKITGINKVPMLPDKKIHLPRTSSQDTDTSQNTSNSSGDLFKLPPILAPIIDKMAGKDGGASNADSSTNSLASGSADSLSFCSSKESDSETDSVSDFDKEGEKEASKKLAQSNSLLKTVDLEDAVAKNFGTDASSILSGSTTSTSNLSNPSIQGDNNNNNGRKSAGARTRSALYGKLAPPHRATAARAATAKAKKQGSPALPKDREQGGDYLIEISGRHLNVYGQGALRFIDKPWNVSKAHDVNTVNFNYVNFNSVAGVLSKIRHRFPNVDHFTFKETNIAYLGQLNAIAEVQGLTSLVVDAEGNSICGKEWQSYAVYRLAHWGLKFINNREITEDEVKAANEQYQGLSDLVLWSLPDVLLRPLLVRLRIDVNRGAAEDDAKKWLLSADPELRRVVSKETLQWKKASLAQEDAAMRQKAKVNIAALLDEMADSMNKLAMLERDWPKIFHDFIQNTLLDYSQLDIYMKKKIQEL</sequence>
<dbReference type="OrthoDB" id="1939344at2759"/>
<evidence type="ECO:0000313" key="8">
    <source>
        <dbReference type="Proteomes" id="UP001153737"/>
    </source>
</evidence>
<feature type="compositionally biased region" description="Low complexity" evidence="6">
    <location>
        <begin position="594"/>
        <end position="603"/>
    </location>
</feature>
<feature type="compositionally biased region" description="Low complexity" evidence="6">
    <location>
        <begin position="434"/>
        <end position="449"/>
    </location>
</feature>
<evidence type="ECO:0000256" key="6">
    <source>
        <dbReference type="SAM" id="MobiDB-lite"/>
    </source>
</evidence>
<dbReference type="AlphaFoldDB" id="A0A9N9SHE9"/>
<evidence type="ECO:0000256" key="3">
    <source>
        <dbReference type="ARBA" id="ARBA00022737"/>
    </source>
</evidence>
<accession>A0A9N9SHE9</accession>
<feature type="compositionally biased region" description="Polar residues" evidence="6">
    <location>
        <begin position="565"/>
        <end position="574"/>
    </location>
</feature>
<feature type="compositionally biased region" description="Basic and acidic residues" evidence="6">
    <location>
        <begin position="508"/>
        <end position="519"/>
    </location>
</feature>
<dbReference type="EMBL" id="OU896710">
    <property type="protein sequence ID" value="CAG9820330.1"/>
    <property type="molecule type" value="Genomic_DNA"/>
</dbReference>
<dbReference type="Proteomes" id="UP001153737">
    <property type="component" value="Chromosome 4"/>
</dbReference>
<protein>
    <recommendedName>
        <fullName evidence="4">Dynein axonemal assembly factor 1 homolog</fullName>
    </recommendedName>
</protein>
<comment type="function">
    <text evidence="1">Cilium-specific protein required for cilia structures.</text>
</comment>
<dbReference type="InterPro" id="IPR032675">
    <property type="entry name" value="LRR_dom_sf"/>
</dbReference>
<proteinExistence type="predicted"/>
<gene>
    <name evidence="7" type="ORF">PHAECO_LOCUS8417</name>
</gene>